<evidence type="ECO:0000256" key="1">
    <source>
        <dbReference type="ARBA" id="ARBA00007689"/>
    </source>
</evidence>
<evidence type="ECO:0000313" key="3">
    <source>
        <dbReference type="EMBL" id="KAB7851081.1"/>
    </source>
</evidence>
<dbReference type="InterPro" id="IPR005545">
    <property type="entry name" value="YCII"/>
</dbReference>
<accession>A0A5N5WDX0</accession>
<dbReference type="Gene3D" id="3.30.70.1060">
    <property type="entry name" value="Dimeric alpha+beta barrel"/>
    <property type="match status" value="1"/>
</dbReference>
<comment type="similarity">
    <text evidence="1">Belongs to the YciI family.</text>
</comment>
<organism evidence="3 4">
    <name type="scientific">Streptomyces mobaraensis</name>
    <name type="common">Streptoverticillium mobaraense</name>
    <dbReference type="NCBI Taxonomy" id="35621"/>
    <lineage>
        <taxon>Bacteria</taxon>
        <taxon>Bacillati</taxon>
        <taxon>Actinomycetota</taxon>
        <taxon>Actinomycetes</taxon>
        <taxon>Kitasatosporales</taxon>
        <taxon>Streptomycetaceae</taxon>
        <taxon>Streptomyces</taxon>
    </lineage>
</organism>
<comment type="caution">
    <text evidence="3">The sequence shown here is derived from an EMBL/GenBank/DDBJ whole genome shotgun (WGS) entry which is preliminary data.</text>
</comment>
<dbReference type="PANTHER" id="PTHR35174:SF4">
    <property type="entry name" value="BLL7163 PROTEIN"/>
    <property type="match status" value="1"/>
</dbReference>
<feature type="domain" description="YCII-related" evidence="2">
    <location>
        <begin position="1"/>
        <end position="111"/>
    </location>
</feature>
<evidence type="ECO:0000259" key="2">
    <source>
        <dbReference type="Pfam" id="PF03795"/>
    </source>
</evidence>
<gene>
    <name evidence="3" type="ORF">FRZ00_02805</name>
</gene>
<dbReference type="SUPFAM" id="SSF54909">
    <property type="entry name" value="Dimeric alpha+beta barrel"/>
    <property type="match status" value="1"/>
</dbReference>
<name>A0A5N5WDX0_STRMB</name>
<dbReference type="AlphaFoldDB" id="A0A5N5WDX0"/>
<sequence length="142" mass="15559">MRVMMIVKATEESEAGVLPTREQVADMQRYNEALAKAGALLAADGLWASSEGARVVFAGGKPSVIDGPFDEIGELIAGYWVIRVDSMDQAREWATRIPFQEGVVELRRIFEPADFPSDVLPPEEAAREQALREEARGRGGLV</sequence>
<proteinExistence type="inferred from homology"/>
<dbReference type="Pfam" id="PF03795">
    <property type="entry name" value="YCII"/>
    <property type="match status" value="1"/>
</dbReference>
<dbReference type="RefSeq" id="WP_004937542.1">
    <property type="nucleotide sequence ID" value="NZ_JBFADJ010000008.1"/>
</dbReference>
<protein>
    <submittedName>
        <fullName evidence="3">YciI family protein</fullName>
    </submittedName>
</protein>
<dbReference type="EMBL" id="VOKX01000007">
    <property type="protein sequence ID" value="KAB7851081.1"/>
    <property type="molecule type" value="Genomic_DNA"/>
</dbReference>
<dbReference type="OrthoDB" id="668782at2"/>
<dbReference type="InterPro" id="IPR011008">
    <property type="entry name" value="Dimeric_a/b-barrel"/>
</dbReference>
<evidence type="ECO:0000313" key="4">
    <source>
        <dbReference type="Proteomes" id="UP000327000"/>
    </source>
</evidence>
<keyword evidence="4" id="KW-1185">Reference proteome</keyword>
<dbReference type="PANTHER" id="PTHR35174">
    <property type="entry name" value="BLL7171 PROTEIN-RELATED"/>
    <property type="match status" value="1"/>
</dbReference>
<dbReference type="Proteomes" id="UP000327000">
    <property type="component" value="Unassembled WGS sequence"/>
</dbReference>
<reference evidence="3 4" key="1">
    <citation type="journal article" date="2019" name="Microb. Cell Fact.">
        <title>Exploring novel herbicidin analogues by transcriptional regulator overexpression and MS/MS molecular networking.</title>
        <authorList>
            <person name="Shi Y."/>
            <person name="Gu R."/>
            <person name="Li Y."/>
            <person name="Wang X."/>
            <person name="Ren W."/>
            <person name="Li X."/>
            <person name="Wang L."/>
            <person name="Xie Y."/>
            <person name="Hong B."/>
        </authorList>
    </citation>
    <scope>NUCLEOTIDE SEQUENCE [LARGE SCALE GENOMIC DNA]</scope>
    <source>
        <strain evidence="3 4">US-43</strain>
    </source>
</reference>